<evidence type="ECO:0000313" key="3">
    <source>
        <dbReference type="Proteomes" id="UP000325466"/>
    </source>
</evidence>
<evidence type="ECO:0000256" key="1">
    <source>
        <dbReference type="SAM" id="MobiDB-lite"/>
    </source>
</evidence>
<sequence length="517" mass="56123">MTISTICDDFPTLTGRQEPHNVSAFDGDPFHGGRAVTLAHRARTPLMPWQRWSLTNMLLTEHGDPDGEWVHPDSCLIVPRQNGKSLILVFRILYGLFVLNETIIFTAQQWKTARSIAQRTIAAIKGRPSLRARLAKPPTLSQGEGHIVLKSGAQAFFMTRSGDSGRGLDDVDLLIYDEAYNLSDAEAGALSWVQMAARRPQTIYTSSAVDKERHQYGEVLAAVRRRGLAGGEGLFLAEWMAPEEMDRASLETARYANPSYGVIQTDEKILKFQRDKLHTAAGRREYDVEALGRGDWPEEPDDVEVEHIIDPTVWSNMAISSAKFGKKVALAIDMSPNQKWVSIAAAARTDDGKVHVEVGYHAAPGPGLIRILLSLIDRWDPCALVMDKASPAYSLHPDLVDAGIEPEVTSAGDMVQACGGFYNDAVAGKLTHTGDPLLSDALDGATKRDLTGGGWAWNRKGNQVISPLVAATLAHWALKVYDIAKPPPPPPAAAVPTRPSPGSSSSAGELDVLTAAF</sequence>
<comment type="caution">
    <text evidence="2">The sequence shown here is derived from an EMBL/GenBank/DDBJ whole genome shotgun (WGS) entry which is preliminary data.</text>
</comment>
<dbReference type="RefSeq" id="WP_043801286.1">
    <property type="nucleotide sequence ID" value="NZ_BLAH01000153.1"/>
</dbReference>
<dbReference type="InterPro" id="IPR027417">
    <property type="entry name" value="P-loop_NTPase"/>
</dbReference>
<gene>
    <name evidence="2" type="ORF">RAJCM14343_5288</name>
</gene>
<reference evidence="2 3" key="1">
    <citation type="journal article" date="2018" name="Biodegradation">
        <title>1,4-Dioxane degradation characteristics of Rhodococcus aetherivorans JCM 14343.</title>
        <authorList>
            <person name="Inoue D."/>
            <person name="Tsunoda T."/>
            <person name="Yamamoto N."/>
            <person name="Ike M."/>
            <person name="Sei K."/>
        </authorList>
    </citation>
    <scope>NUCLEOTIDE SEQUENCE [LARGE SCALE GENOMIC DNA]</scope>
    <source>
        <strain evidence="2 3">JCM 14343</strain>
    </source>
</reference>
<dbReference type="Proteomes" id="UP000325466">
    <property type="component" value="Unassembled WGS sequence"/>
</dbReference>
<proteinExistence type="predicted"/>
<accession>A0ABQ0YUD6</accession>
<protein>
    <submittedName>
        <fullName evidence="2">Phage terminase large subunit</fullName>
    </submittedName>
</protein>
<dbReference type="EMBL" id="BLAH01000153">
    <property type="protein sequence ID" value="GES40010.1"/>
    <property type="molecule type" value="Genomic_DNA"/>
</dbReference>
<dbReference type="Gene3D" id="3.40.50.300">
    <property type="entry name" value="P-loop containing nucleotide triphosphate hydrolases"/>
    <property type="match status" value="1"/>
</dbReference>
<evidence type="ECO:0000313" key="2">
    <source>
        <dbReference type="EMBL" id="GES40010.1"/>
    </source>
</evidence>
<feature type="region of interest" description="Disordered" evidence="1">
    <location>
        <begin position="488"/>
        <end position="517"/>
    </location>
</feature>
<name>A0ABQ0YUD6_9NOCA</name>
<keyword evidence="3" id="KW-1185">Reference proteome</keyword>
<organism evidence="2 3">
    <name type="scientific">Rhodococcus aetherivorans</name>
    <dbReference type="NCBI Taxonomy" id="191292"/>
    <lineage>
        <taxon>Bacteria</taxon>
        <taxon>Bacillati</taxon>
        <taxon>Actinomycetota</taxon>
        <taxon>Actinomycetes</taxon>
        <taxon>Mycobacteriales</taxon>
        <taxon>Nocardiaceae</taxon>
        <taxon>Rhodococcus</taxon>
    </lineage>
</organism>